<sequence length="537" mass="58077">MGNVSYIKMQIGADIPRSSHMKPQGLQSWTDDLPVCRKSGVGFSTNQIYREDGYREEEHEFEDRSFHIRLDDSTSLYGVFDGHNGAQAAKFAFQKMAAEILLGQLSGKSSDEEVREILRQAFIAVEKGYLESIDDRLAQRTGLRCEIPQGASPSEAFRNFPQLVGVLESLDAEVSAGTTAVVALVYAGKLFVANVGDPRALLCRTDSNGVLRVVQLSVDHDLRNEDELLRLAQLGLGVDKIRQGKLNDCSLIQSEGNTRCLGNYLVKGGYKESEDLLAASSDPVIAEPEIHGGIVLDESCRFLLLMSDGLYKSLEEATGSDQVNKDIAQMTVEQFRVQTTLTGVAQAVVDKIVRIHHDGYMSAVAPGSPASASGPLNFNKSPSVQYTKRDDITLLVVNFNFRMPNALRNASMSGISSSTAGLLKQVTSVAPSSARSSSVHFNPIITSIPPANSYSSSSSSATTSSSTTHPGENDSNEGEGAATNQESSSDTSSLEGQIVAPVDKNRRINAYVDFSEYYEKAKRACEEGKAPPGIRLL</sequence>
<evidence type="ECO:0000313" key="17">
    <source>
        <dbReference type="Proteomes" id="UP000792457"/>
    </source>
</evidence>
<evidence type="ECO:0000256" key="5">
    <source>
        <dbReference type="ARBA" id="ARBA00022824"/>
    </source>
</evidence>
<evidence type="ECO:0000256" key="3">
    <source>
        <dbReference type="ARBA" id="ARBA00022490"/>
    </source>
</evidence>
<evidence type="ECO:0000313" key="16">
    <source>
        <dbReference type="EMBL" id="KAG8233344.1"/>
    </source>
</evidence>
<evidence type="ECO:0000256" key="1">
    <source>
        <dbReference type="ARBA" id="ARBA00004397"/>
    </source>
</evidence>
<dbReference type="FunFam" id="3.60.40.10:FF:000014">
    <property type="entry name" value="TGF-beta-activated kinase 1 and MAP3K7-binding protein 1-like"/>
    <property type="match status" value="1"/>
</dbReference>
<dbReference type="GO" id="GO:0004722">
    <property type="term" value="F:protein serine/threonine phosphatase activity"/>
    <property type="evidence" value="ECO:0007669"/>
    <property type="project" value="InterPro"/>
</dbReference>
<reference evidence="16" key="1">
    <citation type="submission" date="2013-04" db="EMBL/GenBank/DDBJ databases">
        <authorList>
            <person name="Qu J."/>
            <person name="Murali S.C."/>
            <person name="Bandaranaike D."/>
            <person name="Bellair M."/>
            <person name="Blankenburg K."/>
            <person name="Chao H."/>
            <person name="Dinh H."/>
            <person name="Doddapaneni H."/>
            <person name="Downs B."/>
            <person name="Dugan-Rocha S."/>
            <person name="Elkadiri S."/>
            <person name="Gnanaolivu R.D."/>
            <person name="Hernandez B."/>
            <person name="Javaid M."/>
            <person name="Jayaseelan J.C."/>
            <person name="Lee S."/>
            <person name="Li M."/>
            <person name="Ming W."/>
            <person name="Munidasa M."/>
            <person name="Muniz J."/>
            <person name="Nguyen L."/>
            <person name="Ongeri F."/>
            <person name="Osuji N."/>
            <person name="Pu L.-L."/>
            <person name="Puazo M."/>
            <person name="Qu C."/>
            <person name="Quiroz J."/>
            <person name="Raj R."/>
            <person name="Weissenberger G."/>
            <person name="Xin Y."/>
            <person name="Zou X."/>
            <person name="Han Y."/>
            <person name="Richards S."/>
            <person name="Worley K."/>
            <person name="Muzny D."/>
            <person name="Gibbs R."/>
        </authorList>
    </citation>
    <scope>NUCLEOTIDE SEQUENCE</scope>
    <source>
        <strain evidence="16">Sampled in the wild</strain>
    </source>
</reference>
<evidence type="ECO:0000256" key="10">
    <source>
        <dbReference type="ARBA" id="ARBA00062935"/>
    </source>
</evidence>
<feature type="compositionally biased region" description="Low complexity" evidence="14">
    <location>
        <begin position="453"/>
        <end position="468"/>
    </location>
</feature>
<dbReference type="PANTHER" id="PTHR13832:SF533">
    <property type="entry name" value="TGF-BETA-ACTIVATED KINASE 1 AND MAP3K7-BINDING PROTEIN 1"/>
    <property type="match status" value="1"/>
</dbReference>
<comment type="subcellular location">
    <subcellularLocation>
        <location evidence="2">Cytoplasm</location>
        <location evidence="2">Cytosol</location>
    </subcellularLocation>
    <subcellularLocation>
        <location evidence="1">Endoplasmic reticulum membrane</location>
        <topology evidence="1">Peripheral membrane protein</topology>
        <orientation evidence="1">Cytoplasmic side</orientation>
    </subcellularLocation>
</comment>
<comment type="caution">
    <text evidence="16">The sequence shown here is derived from an EMBL/GenBank/DDBJ whole genome shotgun (WGS) entry which is preliminary data.</text>
</comment>
<evidence type="ECO:0000256" key="8">
    <source>
        <dbReference type="ARBA" id="ARBA00023180"/>
    </source>
</evidence>
<dbReference type="PROSITE" id="PS51746">
    <property type="entry name" value="PPM_2"/>
    <property type="match status" value="1"/>
</dbReference>
<dbReference type="Gene3D" id="3.60.40.10">
    <property type="entry name" value="PPM-type phosphatase domain"/>
    <property type="match status" value="1"/>
</dbReference>
<keyword evidence="3" id="KW-0963">Cytoplasm</keyword>
<feature type="region of interest" description="Disordered" evidence="14">
    <location>
        <begin position="451"/>
        <end position="502"/>
    </location>
</feature>
<dbReference type="InterPro" id="IPR036457">
    <property type="entry name" value="PPM-type-like_dom_sf"/>
</dbReference>
<evidence type="ECO:0000256" key="2">
    <source>
        <dbReference type="ARBA" id="ARBA00004514"/>
    </source>
</evidence>
<dbReference type="OrthoDB" id="10049211at2759"/>
<evidence type="ECO:0000256" key="11">
    <source>
        <dbReference type="ARBA" id="ARBA00074232"/>
    </source>
</evidence>
<dbReference type="CDD" id="cd00143">
    <property type="entry name" value="PP2Cc"/>
    <property type="match status" value="1"/>
</dbReference>
<evidence type="ECO:0000256" key="12">
    <source>
        <dbReference type="ARBA" id="ARBA00080486"/>
    </source>
</evidence>
<keyword evidence="17" id="KW-1185">Reference proteome</keyword>
<accession>A0A8K0P768</accession>
<feature type="compositionally biased region" description="Polar residues" evidence="14">
    <location>
        <begin position="482"/>
        <end position="495"/>
    </location>
</feature>
<dbReference type="Pfam" id="PF00481">
    <property type="entry name" value="PP2C"/>
    <property type="match status" value="1"/>
</dbReference>
<dbReference type="InterPro" id="IPR015655">
    <property type="entry name" value="PP2C"/>
</dbReference>
<dbReference type="AlphaFoldDB" id="A0A8K0P768"/>
<evidence type="ECO:0000256" key="7">
    <source>
        <dbReference type="ARBA" id="ARBA00023136"/>
    </source>
</evidence>
<keyword evidence="4" id="KW-0597">Phosphoprotein</keyword>
<keyword evidence="5" id="KW-0256">Endoplasmic reticulum</keyword>
<name>A0A8K0P768_LADFU</name>
<reference evidence="16" key="2">
    <citation type="submission" date="2017-10" db="EMBL/GenBank/DDBJ databases">
        <title>Ladona fulva Genome sequencing and assembly.</title>
        <authorList>
            <person name="Murali S."/>
            <person name="Richards S."/>
            <person name="Bandaranaike D."/>
            <person name="Bellair M."/>
            <person name="Blankenburg K."/>
            <person name="Chao H."/>
            <person name="Dinh H."/>
            <person name="Doddapaneni H."/>
            <person name="Dugan-Rocha S."/>
            <person name="Elkadiri S."/>
            <person name="Gnanaolivu R."/>
            <person name="Hernandez B."/>
            <person name="Skinner E."/>
            <person name="Javaid M."/>
            <person name="Lee S."/>
            <person name="Li M."/>
            <person name="Ming W."/>
            <person name="Munidasa M."/>
            <person name="Muniz J."/>
            <person name="Nguyen L."/>
            <person name="Hughes D."/>
            <person name="Osuji N."/>
            <person name="Pu L.-L."/>
            <person name="Puazo M."/>
            <person name="Qu C."/>
            <person name="Quiroz J."/>
            <person name="Raj R."/>
            <person name="Weissenberger G."/>
            <person name="Xin Y."/>
            <person name="Zou X."/>
            <person name="Han Y."/>
            <person name="Worley K."/>
            <person name="Muzny D."/>
            <person name="Gibbs R."/>
        </authorList>
    </citation>
    <scope>NUCLEOTIDE SEQUENCE</scope>
    <source>
        <strain evidence="16">Sampled in the wild</strain>
    </source>
</reference>
<keyword evidence="7" id="KW-0472">Membrane</keyword>
<evidence type="ECO:0000256" key="4">
    <source>
        <dbReference type="ARBA" id="ARBA00022553"/>
    </source>
</evidence>
<dbReference type="GO" id="GO:0005829">
    <property type="term" value="C:cytosol"/>
    <property type="evidence" value="ECO:0007669"/>
    <property type="project" value="UniProtKB-SubCell"/>
</dbReference>
<organism evidence="16 17">
    <name type="scientific">Ladona fulva</name>
    <name type="common">Scarce chaser dragonfly</name>
    <name type="synonym">Libellula fulva</name>
    <dbReference type="NCBI Taxonomy" id="123851"/>
    <lineage>
        <taxon>Eukaryota</taxon>
        <taxon>Metazoa</taxon>
        <taxon>Ecdysozoa</taxon>
        <taxon>Arthropoda</taxon>
        <taxon>Hexapoda</taxon>
        <taxon>Insecta</taxon>
        <taxon>Pterygota</taxon>
        <taxon>Palaeoptera</taxon>
        <taxon>Odonata</taxon>
        <taxon>Epiprocta</taxon>
        <taxon>Anisoptera</taxon>
        <taxon>Libelluloidea</taxon>
        <taxon>Libellulidae</taxon>
        <taxon>Ladona</taxon>
    </lineage>
</organism>
<dbReference type="Proteomes" id="UP000792457">
    <property type="component" value="Unassembled WGS sequence"/>
</dbReference>
<evidence type="ECO:0000256" key="14">
    <source>
        <dbReference type="SAM" id="MobiDB-lite"/>
    </source>
</evidence>
<comment type="subunit">
    <text evidence="10">Interacts with XIAP and BIRC7. Interacts with TRAF6 and MAP3K7; during IL-1 signaling. Identified in the TRIKA2 complex composed of MAP3K7, TAB1 and TAB2. Interacts with TRAF6 and MAPK14; these interactions allow MAPK14 autophosphorylation. Interacts with STING1; interaction takes place following cGAMP activation and promotes TAB1 recruitment to the endoplasmic reticulum, triggering MAP3K7/TAK1 activation and STING1 phosphorylation.</text>
</comment>
<keyword evidence="8" id="KW-0325">Glycoprotein</keyword>
<comment type="function">
    <text evidence="9">Key adapter protein that plays an essential role in JNK and NF-kappa-B activation and proinflammatory cytokines production in response to stimulation with TLRs and cytokines. Mechanistically, associates with the catalytic domain of MAP3K7/TAK1 to trigger MAP3K7/TAK1 autophosphorylation leading to its full activation. Similarly, associates with MAPK14 and triggers its autophosphorylation and subsequent activation. In turn, MAPK14 phosphorylates TAB1 and inhibits MAP3K7/TAK1 activation in a feedback control mechanism. Also plays a role in recruiting MAPK14 to the TAK1 complex for the phosphorylation of the TAB2 and TAB3 regulatory subunits.</text>
</comment>
<evidence type="ECO:0000256" key="13">
    <source>
        <dbReference type="ARBA" id="ARBA00080658"/>
    </source>
</evidence>
<dbReference type="SUPFAM" id="SSF81606">
    <property type="entry name" value="PP2C-like"/>
    <property type="match status" value="1"/>
</dbReference>
<dbReference type="InterPro" id="IPR001932">
    <property type="entry name" value="PPM-type_phosphatase-like_dom"/>
</dbReference>
<dbReference type="PANTHER" id="PTHR13832">
    <property type="entry name" value="PROTEIN PHOSPHATASE 2C"/>
    <property type="match status" value="1"/>
</dbReference>
<evidence type="ECO:0000256" key="6">
    <source>
        <dbReference type="ARBA" id="ARBA00022843"/>
    </source>
</evidence>
<gene>
    <name evidence="16" type="ORF">J437_LFUL010894</name>
</gene>
<dbReference type="EMBL" id="KZ308710">
    <property type="protein sequence ID" value="KAG8233344.1"/>
    <property type="molecule type" value="Genomic_DNA"/>
</dbReference>
<dbReference type="GO" id="GO:1902533">
    <property type="term" value="P:positive regulation of intracellular signal transduction"/>
    <property type="evidence" value="ECO:0007669"/>
    <property type="project" value="UniProtKB-ARBA"/>
</dbReference>
<evidence type="ECO:0000259" key="15">
    <source>
        <dbReference type="PROSITE" id="PS51746"/>
    </source>
</evidence>
<dbReference type="SMART" id="SM00332">
    <property type="entry name" value="PP2Cc"/>
    <property type="match status" value="1"/>
</dbReference>
<feature type="domain" description="PPM-type phosphatase" evidence="15">
    <location>
        <begin position="40"/>
        <end position="399"/>
    </location>
</feature>
<protein>
    <recommendedName>
        <fullName evidence="11">TGF-beta-activated kinase 1 and MAP3K7-binding protein 1</fullName>
    </recommendedName>
    <alternativeName>
        <fullName evidence="12">Mitogen-activated protein kinase kinase kinase 7-interacting protein 1</fullName>
    </alternativeName>
    <alternativeName>
        <fullName evidence="13">TGF-beta-activated kinase 1-binding protein 1</fullName>
    </alternativeName>
</protein>
<dbReference type="GO" id="GO:0007165">
    <property type="term" value="P:signal transduction"/>
    <property type="evidence" value="ECO:0007669"/>
    <property type="project" value="UniProtKB-ARBA"/>
</dbReference>
<dbReference type="GO" id="GO:0005789">
    <property type="term" value="C:endoplasmic reticulum membrane"/>
    <property type="evidence" value="ECO:0007669"/>
    <property type="project" value="UniProtKB-SubCell"/>
</dbReference>
<dbReference type="GO" id="GO:0008047">
    <property type="term" value="F:enzyme activator activity"/>
    <property type="evidence" value="ECO:0007669"/>
    <property type="project" value="UniProtKB-ARBA"/>
</dbReference>
<evidence type="ECO:0000256" key="9">
    <source>
        <dbReference type="ARBA" id="ARBA00057862"/>
    </source>
</evidence>
<keyword evidence="6" id="KW-0832">Ubl conjugation</keyword>
<proteinExistence type="predicted"/>